<keyword evidence="3" id="KW-1185">Reference proteome</keyword>
<gene>
    <name evidence="2" type="ordered locus">SCO6378</name>
    <name evidence="2" type="ORF">SC4A2.14c</name>
</gene>
<dbReference type="EMBL" id="AL645882">
    <property type="protein sequence ID" value="CAA20166.1"/>
    <property type="molecule type" value="Genomic_DNA"/>
</dbReference>
<dbReference type="Pfam" id="PF01569">
    <property type="entry name" value="PAP2"/>
    <property type="match status" value="1"/>
</dbReference>
<reference evidence="2 3" key="1">
    <citation type="journal article" date="1996" name="Mol. Microbiol.">
        <title>A set of ordered cosmids and a detailed genetic and physical map for the 8 Mb Streptomyces coelicolor A3(2) chromosome.</title>
        <authorList>
            <person name="Redenbach M."/>
            <person name="Kieser H.M."/>
            <person name="Denapaite D."/>
            <person name="Eichner A."/>
            <person name="Cullum J."/>
            <person name="Kinashi H."/>
            <person name="Hopwood D.A."/>
        </authorList>
    </citation>
    <scope>NUCLEOTIDE SEQUENCE [LARGE SCALE GENOMIC DNA]</scope>
    <source>
        <strain evidence="3">ATCC BAA-471 / A3(2) / M145</strain>
    </source>
</reference>
<dbReference type="PaxDb" id="100226-SCO6378"/>
<dbReference type="Proteomes" id="UP000001973">
    <property type="component" value="Chromosome"/>
</dbReference>
<dbReference type="PATRIC" id="fig|100226.15.peg.6487"/>
<dbReference type="InterPro" id="IPR036938">
    <property type="entry name" value="PAP2/HPO_sf"/>
</dbReference>
<dbReference type="STRING" id="100226.gene:17764037"/>
<evidence type="ECO:0000313" key="2">
    <source>
        <dbReference type="EMBL" id="CAA20166.1"/>
    </source>
</evidence>
<accession>O86670</accession>
<proteinExistence type="predicted"/>
<dbReference type="InParanoid" id="O86670"/>
<dbReference type="KEGG" id="sco:SCO6378"/>
<dbReference type="PhylomeDB" id="O86670"/>
<sequence length="99" mass="10176">MVGTAIRGAAAVAALTVPVVAVMAYGASAVLKLLVREERPCQGLHVRTIKTCPAPGDWSFPSNHATVSALAMAASRIWVGAHYPHDVMAGMLVGGLVAL</sequence>
<evidence type="ECO:0000313" key="3">
    <source>
        <dbReference type="Proteomes" id="UP000001973"/>
    </source>
</evidence>
<reference evidence="2 3" key="2">
    <citation type="journal article" date="2002" name="Nature">
        <title>Complete genome sequence of the model actinomycete Streptomyces coelicolor A3(2).</title>
        <authorList>
            <person name="Bentley S.D."/>
            <person name="Chater K.F."/>
            <person name="Cerdeno-Tarraga A.M."/>
            <person name="Challis G.L."/>
            <person name="Thomson N.R."/>
            <person name="James K.D."/>
            <person name="Harris D.E."/>
            <person name="Quail M.A."/>
            <person name="Kieser H."/>
            <person name="Harper D."/>
            <person name="Bateman A."/>
            <person name="Brown S."/>
            <person name="Chandra G."/>
            <person name="Chen C.W."/>
            <person name="Collins M."/>
            <person name="Cronin A."/>
            <person name="Fraser A."/>
            <person name="Goble A."/>
            <person name="Hidalgo J."/>
            <person name="Hornsby T."/>
            <person name="Howarth S."/>
            <person name="Huang C.H."/>
            <person name="Kieser T."/>
            <person name="Larke L."/>
            <person name="Murphy L."/>
            <person name="Oliver K."/>
            <person name="O'Neil S."/>
            <person name="Rabbinowitsch E."/>
            <person name="Rajandream M.A."/>
            <person name="Rutherford K."/>
            <person name="Rutter S."/>
            <person name="Seeger K."/>
            <person name="Saunders D."/>
            <person name="Sharp S."/>
            <person name="Squares R."/>
            <person name="Squares S."/>
            <person name="Taylor K."/>
            <person name="Warren T."/>
            <person name="Wietzorrek A."/>
            <person name="Woodward J."/>
            <person name="Barrell B.G."/>
            <person name="Parkhill J."/>
            <person name="Hopwood D.A."/>
        </authorList>
    </citation>
    <scope>NUCLEOTIDE SEQUENCE [LARGE SCALE GENOMIC DNA]</scope>
    <source>
        <strain evidence="3">ATCC BAA-471 / A3(2) / M145</strain>
    </source>
</reference>
<dbReference type="Gene3D" id="1.20.144.10">
    <property type="entry name" value="Phosphatidic acid phosphatase type 2/haloperoxidase"/>
    <property type="match status" value="1"/>
</dbReference>
<feature type="domain" description="Phosphatidic acid phosphatase type 2/haloperoxidase" evidence="1">
    <location>
        <begin position="66"/>
        <end position="99"/>
    </location>
</feature>
<evidence type="ECO:0000259" key="1">
    <source>
        <dbReference type="Pfam" id="PF01569"/>
    </source>
</evidence>
<dbReference type="OrthoDB" id="5243958at2"/>
<organism evidence="2 3">
    <name type="scientific">Streptomyces coelicolor (strain ATCC BAA-471 / A3(2) / M145)</name>
    <dbReference type="NCBI Taxonomy" id="100226"/>
    <lineage>
        <taxon>Bacteria</taxon>
        <taxon>Bacillati</taxon>
        <taxon>Actinomycetota</taxon>
        <taxon>Actinomycetes</taxon>
        <taxon>Kitasatosporales</taxon>
        <taxon>Streptomycetaceae</taxon>
        <taxon>Streptomyces</taxon>
        <taxon>Streptomyces albidoflavus group</taxon>
    </lineage>
</organism>
<dbReference type="AlphaFoldDB" id="O86670"/>
<dbReference type="InterPro" id="IPR000326">
    <property type="entry name" value="PAP2/HPO"/>
</dbReference>
<protein>
    <submittedName>
        <fullName evidence="2">Membrane protein</fullName>
    </submittedName>
</protein>
<dbReference type="EMBL" id="AL939127">
    <property type="protein sequence ID" value="CAA20166.1"/>
    <property type="molecule type" value="Genomic_DNA"/>
</dbReference>
<dbReference type="HOGENOM" id="CLU_2318806_0_0_11"/>
<dbReference type="eggNOG" id="COG0671">
    <property type="taxonomic scope" value="Bacteria"/>
</dbReference>
<dbReference type="SUPFAM" id="SSF48317">
    <property type="entry name" value="Acid phosphatase/Vanadium-dependent haloperoxidase"/>
    <property type="match status" value="1"/>
</dbReference>
<dbReference type="PIR" id="T34989">
    <property type="entry name" value="T34989"/>
</dbReference>
<name>O86670_STRCO</name>